<name>A0A1H9XKD7_9PSEU</name>
<sequence>MGKRVEIVGASCECCGKTGVVLNKQKDQSLLCSGCENWARENGEL</sequence>
<accession>A0A1H9XKD7</accession>
<proteinExistence type="predicted"/>
<evidence type="ECO:0000313" key="1">
    <source>
        <dbReference type="EMBL" id="SES46635.1"/>
    </source>
</evidence>
<dbReference type="RefSeq" id="WP_170176563.1">
    <property type="nucleotide sequence ID" value="NZ_FOFT01000015.1"/>
</dbReference>
<dbReference type="EMBL" id="FOFT01000015">
    <property type="protein sequence ID" value="SES46635.1"/>
    <property type="molecule type" value="Genomic_DNA"/>
</dbReference>
<gene>
    <name evidence="1" type="ORF">SAMN05216195_115178</name>
</gene>
<keyword evidence="2" id="KW-1185">Reference proteome</keyword>
<reference evidence="2" key="1">
    <citation type="submission" date="2016-10" db="EMBL/GenBank/DDBJ databases">
        <authorList>
            <person name="Varghese N."/>
            <person name="Submissions S."/>
        </authorList>
    </citation>
    <scope>NUCLEOTIDE SEQUENCE [LARGE SCALE GENOMIC DNA]</scope>
    <source>
        <strain evidence="2">CGMCC 4.578</strain>
    </source>
</reference>
<dbReference type="Proteomes" id="UP000199028">
    <property type="component" value="Unassembled WGS sequence"/>
</dbReference>
<organism evidence="1 2">
    <name type="scientific">Lentzea flaviverrucosa</name>
    <dbReference type="NCBI Taxonomy" id="200379"/>
    <lineage>
        <taxon>Bacteria</taxon>
        <taxon>Bacillati</taxon>
        <taxon>Actinomycetota</taxon>
        <taxon>Actinomycetes</taxon>
        <taxon>Pseudonocardiales</taxon>
        <taxon>Pseudonocardiaceae</taxon>
        <taxon>Lentzea</taxon>
    </lineage>
</organism>
<dbReference type="AlphaFoldDB" id="A0A1H9XKD7"/>
<evidence type="ECO:0000313" key="2">
    <source>
        <dbReference type="Proteomes" id="UP000199028"/>
    </source>
</evidence>
<protein>
    <submittedName>
        <fullName evidence="1">Uncharacterized protein</fullName>
    </submittedName>
</protein>